<proteinExistence type="predicted"/>
<sequence length="233" mass="24825">MQATARKVVPATKIGMEVYDRQANKVVTSLNAGQTFSSMSVVKLLIAVDRLARDDWALPDTATQNRVTRMLSTSDDALASSFWLGDGGSSIVTRDVQLMDLTDTKPPATSGEWGDTKISAQDMVKVFRYVEDELPDDAQNLLYNAMYHASETAADGTDQYFGIPDGIPGSTWAIKQGWGSSGSTAYYNTTGLLGKDARYVVIVLSSAPLGDYHALGRALTAGTAQLASVVGGA</sequence>
<reference evidence="1 2" key="1">
    <citation type="submission" date="2019-07" db="EMBL/GenBank/DDBJ databases">
        <title>New species of Amycolatopsis and Streptomyces.</title>
        <authorList>
            <person name="Duangmal K."/>
            <person name="Teo W.F.A."/>
            <person name="Lipun K."/>
        </authorList>
    </citation>
    <scope>NUCLEOTIDE SEQUENCE [LARGE SCALE GENOMIC DNA]</scope>
    <source>
        <strain evidence="1 2">JCM 30562</strain>
    </source>
</reference>
<dbReference type="Gene3D" id="3.40.710.10">
    <property type="entry name" value="DD-peptidase/beta-lactamase superfamily"/>
    <property type="match status" value="1"/>
</dbReference>
<dbReference type="EMBL" id="VJZA01000015">
    <property type="protein sequence ID" value="TVT22870.1"/>
    <property type="molecule type" value="Genomic_DNA"/>
</dbReference>
<evidence type="ECO:0000313" key="1">
    <source>
        <dbReference type="EMBL" id="TVT22870.1"/>
    </source>
</evidence>
<accession>A0A558AF40</accession>
<keyword evidence="2" id="KW-1185">Reference proteome</keyword>
<dbReference type="InterPro" id="IPR012338">
    <property type="entry name" value="Beta-lactam/transpept-like"/>
</dbReference>
<evidence type="ECO:0008006" key="3">
    <source>
        <dbReference type="Google" id="ProtNLM"/>
    </source>
</evidence>
<protein>
    <recommendedName>
        <fullName evidence="3">Serine hydrolase</fullName>
    </recommendedName>
</protein>
<dbReference type="AlphaFoldDB" id="A0A558AF40"/>
<gene>
    <name evidence="1" type="ORF">FNH06_11935</name>
</gene>
<dbReference type="SUPFAM" id="SSF56601">
    <property type="entry name" value="beta-lactamase/transpeptidase-like"/>
    <property type="match status" value="1"/>
</dbReference>
<evidence type="ECO:0000313" key="2">
    <source>
        <dbReference type="Proteomes" id="UP000318578"/>
    </source>
</evidence>
<comment type="caution">
    <text evidence="1">The sequence shown here is derived from an EMBL/GenBank/DDBJ whole genome shotgun (WGS) entry which is preliminary data.</text>
</comment>
<name>A0A558AF40_9PSEU</name>
<dbReference type="Proteomes" id="UP000318578">
    <property type="component" value="Unassembled WGS sequence"/>
</dbReference>
<dbReference type="OrthoDB" id="4981298at2"/>
<organism evidence="1 2">
    <name type="scientific">Amycolatopsis acidiphila</name>
    <dbReference type="NCBI Taxonomy" id="715473"/>
    <lineage>
        <taxon>Bacteria</taxon>
        <taxon>Bacillati</taxon>
        <taxon>Actinomycetota</taxon>
        <taxon>Actinomycetes</taxon>
        <taxon>Pseudonocardiales</taxon>
        <taxon>Pseudonocardiaceae</taxon>
        <taxon>Amycolatopsis</taxon>
    </lineage>
</organism>